<reference evidence="1" key="1">
    <citation type="submission" date="2017-02" db="EMBL/GenBank/DDBJ databases">
        <title>Genome sequence of Serratia marcescens phage BF.</title>
        <authorList>
            <person name="Casey E."/>
            <person name="Fitzgerald B."/>
            <person name="Mahony J."/>
            <person name="Lugli G."/>
            <person name="Ventura M."/>
            <person name="van Sinderen D."/>
        </authorList>
    </citation>
    <scope>NUCLEOTIDE SEQUENCE [LARGE SCALE GENOMIC DNA]</scope>
</reference>
<protein>
    <submittedName>
        <fullName evidence="1">Uncharacterized protein</fullName>
    </submittedName>
</protein>
<evidence type="ECO:0000313" key="2">
    <source>
        <dbReference type="Proteomes" id="UP000221837"/>
    </source>
</evidence>
<dbReference type="EMBL" id="KY630187">
    <property type="protein sequence ID" value="AQW88572.1"/>
    <property type="molecule type" value="Genomic_DNA"/>
</dbReference>
<evidence type="ECO:0000313" key="1">
    <source>
        <dbReference type="EMBL" id="AQW88572.1"/>
    </source>
</evidence>
<keyword evidence="2" id="KW-1185">Reference proteome</keyword>
<name>A0A1S6UA47_9CAUD</name>
<accession>A0A1S6UA47</accession>
<dbReference type="Proteomes" id="UP000221837">
    <property type="component" value="Genome"/>
</dbReference>
<dbReference type="OrthoDB" id="32474at10239"/>
<sequence>MSEKIYKQARKYCDKFLRLHKVLSGVHEKIKKNSWRNSPFSTNRYMVNLDNNKTGIIMKMARGKYNSYEVHYHLAPYTHRDSQRRNNFYVITDHTKFIHCSTKTVQDLRDVSVYDECLAFQLSTVYTDSELFDYYCCSMLHTAGFRGACRTNVHHSTWKALYLQALSIGG</sequence>
<gene>
    <name evidence="1" type="ORF">BF_0047</name>
</gene>
<organism evidence="1 2">
    <name type="scientific">Serratia phage BF</name>
    <dbReference type="NCBI Taxonomy" id="1962671"/>
    <lineage>
        <taxon>Viruses</taxon>
        <taxon>Duplodnaviria</taxon>
        <taxon>Heunggongvirae</taxon>
        <taxon>Uroviricota</taxon>
        <taxon>Caudoviricetes</taxon>
        <taxon>Eneladusvirus</taxon>
        <taxon>Eneladusvirus BF</taxon>
    </lineage>
</organism>
<proteinExistence type="predicted"/>